<accession>A0A4Y2RVN5</accession>
<proteinExistence type="predicted"/>
<sequence length="120" mass="13712">MPKPIVNEKDRSEWAWSGEEGWLSHLSQYSSFHLDCRAINAAGDAISREQPVAPLVAYASRLPLYPMDPISRRRSVAQQNNLLPPVALADNNTGNIWWPRRLTGHCSKWSLLAEGNRWRY</sequence>
<protein>
    <submittedName>
        <fullName evidence="1">Uncharacterized protein</fullName>
    </submittedName>
</protein>
<organism evidence="1 2">
    <name type="scientific">Araneus ventricosus</name>
    <name type="common">Orbweaver spider</name>
    <name type="synonym">Epeira ventricosa</name>
    <dbReference type="NCBI Taxonomy" id="182803"/>
    <lineage>
        <taxon>Eukaryota</taxon>
        <taxon>Metazoa</taxon>
        <taxon>Ecdysozoa</taxon>
        <taxon>Arthropoda</taxon>
        <taxon>Chelicerata</taxon>
        <taxon>Arachnida</taxon>
        <taxon>Araneae</taxon>
        <taxon>Araneomorphae</taxon>
        <taxon>Entelegynae</taxon>
        <taxon>Araneoidea</taxon>
        <taxon>Araneidae</taxon>
        <taxon>Araneus</taxon>
    </lineage>
</organism>
<reference evidence="1 2" key="1">
    <citation type="journal article" date="2019" name="Sci. Rep.">
        <title>Orb-weaving spider Araneus ventricosus genome elucidates the spidroin gene catalogue.</title>
        <authorList>
            <person name="Kono N."/>
            <person name="Nakamura H."/>
            <person name="Ohtoshi R."/>
            <person name="Moran D.A.P."/>
            <person name="Shinohara A."/>
            <person name="Yoshida Y."/>
            <person name="Fujiwara M."/>
            <person name="Mori M."/>
            <person name="Tomita M."/>
            <person name="Arakawa K."/>
        </authorList>
    </citation>
    <scope>NUCLEOTIDE SEQUENCE [LARGE SCALE GENOMIC DNA]</scope>
</reference>
<evidence type="ECO:0000313" key="1">
    <source>
        <dbReference type="EMBL" id="GBN79927.1"/>
    </source>
</evidence>
<dbReference type="Proteomes" id="UP000499080">
    <property type="component" value="Unassembled WGS sequence"/>
</dbReference>
<gene>
    <name evidence="1" type="ORF">AVEN_225132_1</name>
</gene>
<evidence type="ECO:0000313" key="2">
    <source>
        <dbReference type="Proteomes" id="UP000499080"/>
    </source>
</evidence>
<keyword evidence="2" id="KW-1185">Reference proteome</keyword>
<comment type="caution">
    <text evidence="1">The sequence shown here is derived from an EMBL/GenBank/DDBJ whole genome shotgun (WGS) entry which is preliminary data.</text>
</comment>
<dbReference type="AlphaFoldDB" id="A0A4Y2RVN5"/>
<name>A0A4Y2RVN5_ARAVE</name>
<dbReference type="EMBL" id="BGPR01018707">
    <property type="protein sequence ID" value="GBN79927.1"/>
    <property type="molecule type" value="Genomic_DNA"/>
</dbReference>